<evidence type="ECO:0000313" key="2">
    <source>
        <dbReference type="EMBL" id="TNN46842.1"/>
    </source>
</evidence>
<dbReference type="EMBL" id="SRLO01000771">
    <property type="protein sequence ID" value="TNN46842.1"/>
    <property type="molecule type" value="Genomic_DNA"/>
</dbReference>
<keyword evidence="3" id="KW-1185">Reference proteome</keyword>
<dbReference type="Proteomes" id="UP000314294">
    <property type="component" value="Unassembled WGS sequence"/>
</dbReference>
<sequence length="75" mass="7366">MKLMKAAGVLPPLTSLLGSKTPRGPGEGAGLSDPLEPISSQQLLTGASGGVASPQTPCGDTPAAGGLQSEHETEN</sequence>
<name>A0A4Z2G2U3_9TELE</name>
<organism evidence="2 3">
    <name type="scientific">Liparis tanakae</name>
    <name type="common">Tanaka's snailfish</name>
    <dbReference type="NCBI Taxonomy" id="230148"/>
    <lineage>
        <taxon>Eukaryota</taxon>
        <taxon>Metazoa</taxon>
        <taxon>Chordata</taxon>
        <taxon>Craniata</taxon>
        <taxon>Vertebrata</taxon>
        <taxon>Euteleostomi</taxon>
        <taxon>Actinopterygii</taxon>
        <taxon>Neopterygii</taxon>
        <taxon>Teleostei</taxon>
        <taxon>Neoteleostei</taxon>
        <taxon>Acanthomorphata</taxon>
        <taxon>Eupercaria</taxon>
        <taxon>Perciformes</taxon>
        <taxon>Cottioidei</taxon>
        <taxon>Cottales</taxon>
        <taxon>Liparidae</taxon>
        <taxon>Liparis</taxon>
    </lineage>
</organism>
<evidence type="ECO:0000256" key="1">
    <source>
        <dbReference type="SAM" id="MobiDB-lite"/>
    </source>
</evidence>
<protein>
    <submittedName>
        <fullName evidence="2">Uncharacterized protein</fullName>
    </submittedName>
</protein>
<feature type="region of interest" description="Disordered" evidence="1">
    <location>
        <begin position="1"/>
        <end position="75"/>
    </location>
</feature>
<accession>A0A4Z2G2U3</accession>
<proteinExistence type="predicted"/>
<reference evidence="2 3" key="1">
    <citation type="submission" date="2019-03" db="EMBL/GenBank/DDBJ databases">
        <title>First draft genome of Liparis tanakae, snailfish: a comprehensive survey of snailfish specific genes.</title>
        <authorList>
            <person name="Kim W."/>
            <person name="Song I."/>
            <person name="Jeong J.-H."/>
            <person name="Kim D."/>
            <person name="Kim S."/>
            <person name="Ryu S."/>
            <person name="Song J.Y."/>
            <person name="Lee S.K."/>
        </authorList>
    </citation>
    <scope>NUCLEOTIDE SEQUENCE [LARGE SCALE GENOMIC DNA]</scope>
    <source>
        <tissue evidence="2">Muscle</tissue>
    </source>
</reference>
<evidence type="ECO:0000313" key="3">
    <source>
        <dbReference type="Proteomes" id="UP000314294"/>
    </source>
</evidence>
<comment type="caution">
    <text evidence="2">The sequence shown here is derived from an EMBL/GenBank/DDBJ whole genome shotgun (WGS) entry which is preliminary data.</text>
</comment>
<dbReference type="AlphaFoldDB" id="A0A4Z2G2U3"/>
<gene>
    <name evidence="2" type="ORF">EYF80_042941</name>
</gene>